<dbReference type="AlphaFoldDB" id="A0A5C5ZVX1"/>
<feature type="chain" id="PRO_5022984903" description="Ice-binding protein C-terminal domain-containing protein" evidence="1">
    <location>
        <begin position="25"/>
        <end position="219"/>
    </location>
</feature>
<gene>
    <name evidence="3" type="ORF">Pla52n_64810</name>
</gene>
<dbReference type="Pfam" id="PF07589">
    <property type="entry name" value="PEP-CTERM"/>
    <property type="match status" value="1"/>
</dbReference>
<dbReference type="EMBL" id="SJPN01000014">
    <property type="protein sequence ID" value="TWT91732.1"/>
    <property type="molecule type" value="Genomic_DNA"/>
</dbReference>
<organism evidence="3 4">
    <name type="scientific">Stieleria varia</name>
    <dbReference type="NCBI Taxonomy" id="2528005"/>
    <lineage>
        <taxon>Bacteria</taxon>
        <taxon>Pseudomonadati</taxon>
        <taxon>Planctomycetota</taxon>
        <taxon>Planctomycetia</taxon>
        <taxon>Pirellulales</taxon>
        <taxon>Pirellulaceae</taxon>
        <taxon>Stieleria</taxon>
    </lineage>
</organism>
<evidence type="ECO:0000313" key="3">
    <source>
        <dbReference type="EMBL" id="TWT91732.1"/>
    </source>
</evidence>
<proteinExistence type="predicted"/>
<comment type="caution">
    <text evidence="3">The sequence shown here is derived from an EMBL/GenBank/DDBJ whole genome shotgun (WGS) entry which is preliminary data.</text>
</comment>
<accession>A0A5C5ZVX1</accession>
<feature type="signal peptide" evidence="1">
    <location>
        <begin position="1"/>
        <end position="24"/>
    </location>
</feature>
<dbReference type="NCBIfam" id="TIGR02595">
    <property type="entry name" value="PEP_CTERM"/>
    <property type="match status" value="1"/>
</dbReference>
<dbReference type="Proteomes" id="UP000320176">
    <property type="component" value="Unassembled WGS sequence"/>
</dbReference>
<feature type="domain" description="Ice-binding protein C-terminal" evidence="2">
    <location>
        <begin position="195"/>
        <end position="218"/>
    </location>
</feature>
<evidence type="ECO:0000256" key="1">
    <source>
        <dbReference type="SAM" id="SignalP"/>
    </source>
</evidence>
<reference evidence="3 4" key="1">
    <citation type="submission" date="2019-02" db="EMBL/GenBank/DDBJ databases">
        <title>Deep-cultivation of Planctomycetes and their phenomic and genomic characterization uncovers novel biology.</title>
        <authorList>
            <person name="Wiegand S."/>
            <person name="Jogler M."/>
            <person name="Boedeker C."/>
            <person name="Pinto D."/>
            <person name="Vollmers J."/>
            <person name="Rivas-Marin E."/>
            <person name="Kohn T."/>
            <person name="Peeters S.H."/>
            <person name="Heuer A."/>
            <person name="Rast P."/>
            <person name="Oberbeckmann S."/>
            <person name="Bunk B."/>
            <person name="Jeske O."/>
            <person name="Meyerdierks A."/>
            <person name="Storesund J.E."/>
            <person name="Kallscheuer N."/>
            <person name="Luecker S."/>
            <person name="Lage O.M."/>
            <person name="Pohl T."/>
            <person name="Merkel B.J."/>
            <person name="Hornburger P."/>
            <person name="Mueller R.-W."/>
            <person name="Bruemmer F."/>
            <person name="Labrenz M."/>
            <person name="Spormann A.M."/>
            <person name="Op Den Camp H."/>
            <person name="Overmann J."/>
            <person name="Amann R."/>
            <person name="Jetten M.S.M."/>
            <person name="Mascher T."/>
            <person name="Medema M.H."/>
            <person name="Devos D.P."/>
            <person name="Kaster A.-K."/>
            <person name="Ovreas L."/>
            <person name="Rohde M."/>
            <person name="Galperin M.Y."/>
            <person name="Jogler C."/>
        </authorList>
    </citation>
    <scope>NUCLEOTIDE SEQUENCE [LARGE SCALE GENOMIC DNA]</scope>
    <source>
        <strain evidence="3 4">Pla52n</strain>
    </source>
</reference>
<protein>
    <recommendedName>
        <fullName evidence="2">Ice-binding protein C-terminal domain-containing protein</fullName>
    </recommendedName>
</protein>
<dbReference type="InterPro" id="IPR013424">
    <property type="entry name" value="Ice-binding_C"/>
</dbReference>
<evidence type="ECO:0000313" key="4">
    <source>
        <dbReference type="Proteomes" id="UP000320176"/>
    </source>
</evidence>
<keyword evidence="4" id="KW-1185">Reference proteome</keyword>
<sequence length="219" mass="22908" precursor="true">MYKYPLALIAVPLLAFLSASQANAAITFRFSESTPGSDTVVAGIGGRVTIGLYATSDELDVQSIDSFDLYIDMLGDGNVADPVVTGFVFANPAVTAGAIFSNSTVNPANAFTIPVANADLQVSADRELFNFTATPTKLFDLNIDVASTVAAGNYSIAFRDDSGALAAVNNTGNNLLFTQPAQIQFLGGTISVVSAVPEPTSFSLLALTGVVCLIRRRRK</sequence>
<name>A0A5C5ZVX1_9BACT</name>
<keyword evidence="1" id="KW-0732">Signal</keyword>
<dbReference type="RefSeq" id="WP_146523387.1">
    <property type="nucleotide sequence ID" value="NZ_CP151726.1"/>
</dbReference>
<evidence type="ECO:0000259" key="2">
    <source>
        <dbReference type="Pfam" id="PF07589"/>
    </source>
</evidence>